<evidence type="ECO:0000256" key="1">
    <source>
        <dbReference type="ARBA" id="ARBA00022741"/>
    </source>
</evidence>
<dbReference type="InterPro" id="IPR029000">
    <property type="entry name" value="Cyclophilin-like_dom_sf"/>
</dbReference>
<dbReference type="Pfam" id="PF02626">
    <property type="entry name" value="CT_A_B"/>
    <property type="match status" value="1"/>
</dbReference>
<evidence type="ECO:0000259" key="4">
    <source>
        <dbReference type="SMART" id="SM00797"/>
    </source>
</evidence>
<feature type="domain" description="Carboxyltransferase" evidence="4">
    <location>
        <begin position="23"/>
        <end position="315"/>
    </location>
</feature>
<dbReference type="Gene3D" id="2.40.100.10">
    <property type="entry name" value="Cyclophilin-like"/>
    <property type="match status" value="1"/>
</dbReference>
<keyword evidence="2" id="KW-0378">Hydrolase</keyword>
<name>A0A7Z0DI25_9ACTN</name>
<dbReference type="SUPFAM" id="SSF50891">
    <property type="entry name" value="Cyclophilin-like"/>
    <property type="match status" value="1"/>
</dbReference>
<dbReference type="AlphaFoldDB" id="A0A7Z0DI25"/>
<dbReference type="RefSeq" id="WP_179656516.1">
    <property type="nucleotide sequence ID" value="NZ_JACBZR010000001.1"/>
</dbReference>
<organism evidence="5 6">
    <name type="scientific">Nocardioides panzhihuensis</name>
    <dbReference type="NCBI Taxonomy" id="860243"/>
    <lineage>
        <taxon>Bacteria</taxon>
        <taxon>Bacillati</taxon>
        <taxon>Actinomycetota</taxon>
        <taxon>Actinomycetes</taxon>
        <taxon>Propionibacteriales</taxon>
        <taxon>Nocardioidaceae</taxon>
        <taxon>Nocardioides</taxon>
    </lineage>
</organism>
<evidence type="ECO:0000313" key="6">
    <source>
        <dbReference type="Proteomes" id="UP000564496"/>
    </source>
</evidence>
<protein>
    <submittedName>
        <fullName evidence="5">Urea carboxylase</fullName>
        <ecNumber evidence="5">6.3.4.6</ecNumber>
    </submittedName>
</protein>
<dbReference type="Proteomes" id="UP000564496">
    <property type="component" value="Unassembled WGS sequence"/>
</dbReference>
<sequence>MISVLAPGPHTTIQDSGRPGYYAMGLPPSGALDQYAHACANVLVGNAESAATLEATAAGPTLGFDQDVLVAVTGADVDVTIDGRPVETWAAHLIRASQQLTVGLARAGARAYLAVRGGIDCPLFLGSRSTYTAAAVGGLSGRPLVAGDTLRVGHEIAAPARPGARIDSRLRGRTGGEVTVRVVPGLCNYRFAAESMERFFGGTYTMTARADRIGCRLDGPSLTYVERDQPFGAGDDPSNVVDLGYPVGSIQVPSGVEPICLLRDAVTGGGYATLGTVISADLDLLAQARAPDTVRFEPVSIDDALAARAASRSRLREVRTNLNLLSLF</sequence>
<evidence type="ECO:0000256" key="2">
    <source>
        <dbReference type="ARBA" id="ARBA00022801"/>
    </source>
</evidence>
<dbReference type="PANTHER" id="PTHR43309">
    <property type="entry name" value="5-OXOPROLINASE SUBUNIT C"/>
    <property type="match status" value="1"/>
</dbReference>
<dbReference type="InterPro" id="IPR003778">
    <property type="entry name" value="CT_A_B"/>
</dbReference>
<gene>
    <name evidence="5" type="ORF">BJ988_000490</name>
</gene>
<dbReference type="SMART" id="SM00797">
    <property type="entry name" value="AHS2"/>
    <property type="match status" value="1"/>
</dbReference>
<dbReference type="EMBL" id="JACBZR010000001">
    <property type="protein sequence ID" value="NYI75842.1"/>
    <property type="molecule type" value="Genomic_DNA"/>
</dbReference>
<dbReference type="GO" id="GO:0004847">
    <property type="term" value="F:urea carboxylase activity"/>
    <property type="evidence" value="ECO:0007669"/>
    <property type="project" value="UniProtKB-EC"/>
</dbReference>
<evidence type="ECO:0000313" key="5">
    <source>
        <dbReference type="EMBL" id="NYI75842.1"/>
    </source>
</evidence>
<dbReference type="GO" id="GO:0016787">
    <property type="term" value="F:hydrolase activity"/>
    <property type="evidence" value="ECO:0007669"/>
    <property type="project" value="UniProtKB-KW"/>
</dbReference>
<dbReference type="InterPro" id="IPR052708">
    <property type="entry name" value="PxpC"/>
</dbReference>
<reference evidence="5 6" key="1">
    <citation type="submission" date="2020-07" db="EMBL/GenBank/DDBJ databases">
        <title>Sequencing the genomes of 1000 actinobacteria strains.</title>
        <authorList>
            <person name="Klenk H.-P."/>
        </authorList>
    </citation>
    <scope>NUCLEOTIDE SEQUENCE [LARGE SCALE GENOMIC DNA]</scope>
    <source>
        <strain evidence="5 6">DSM 26487</strain>
    </source>
</reference>
<keyword evidence="3" id="KW-0067">ATP-binding</keyword>
<keyword evidence="6" id="KW-1185">Reference proteome</keyword>
<proteinExistence type="predicted"/>
<dbReference type="PANTHER" id="PTHR43309:SF3">
    <property type="entry name" value="5-OXOPROLINASE SUBUNIT C"/>
    <property type="match status" value="1"/>
</dbReference>
<keyword evidence="5" id="KW-0436">Ligase</keyword>
<dbReference type="EC" id="6.3.4.6" evidence="5"/>
<comment type="caution">
    <text evidence="5">The sequence shown here is derived from an EMBL/GenBank/DDBJ whole genome shotgun (WGS) entry which is preliminary data.</text>
</comment>
<dbReference type="GO" id="GO:0005524">
    <property type="term" value="F:ATP binding"/>
    <property type="evidence" value="ECO:0007669"/>
    <property type="project" value="UniProtKB-KW"/>
</dbReference>
<evidence type="ECO:0000256" key="3">
    <source>
        <dbReference type="ARBA" id="ARBA00022840"/>
    </source>
</evidence>
<accession>A0A7Z0DI25</accession>
<keyword evidence="1" id="KW-0547">Nucleotide-binding</keyword>
<dbReference type="NCBIfam" id="TIGR00724">
    <property type="entry name" value="urea_amlyse_rel"/>
    <property type="match status" value="1"/>
</dbReference>